<dbReference type="Pfam" id="PF01522">
    <property type="entry name" value="Polysacc_deac_1"/>
    <property type="match status" value="1"/>
</dbReference>
<dbReference type="CDD" id="cd10977">
    <property type="entry name" value="CE4_PuuE_SpCDA1"/>
    <property type="match status" value="1"/>
</dbReference>
<proteinExistence type="predicted"/>
<dbReference type="InterPro" id="IPR011330">
    <property type="entry name" value="Glyco_hydro/deAcase_b/a-brl"/>
</dbReference>
<dbReference type="InterPro" id="IPR017625">
    <property type="entry name" value="PuuE"/>
</dbReference>
<dbReference type="SUPFAM" id="SSF88713">
    <property type="entry name" value="Glycoside hydrolase/deacetylase"/>
    <property type="match status" value="1"/>
</dbReference>
<protein>
    <submittedName>
        <fullName evidence="2">Allantoinase PuuE</fullName>
    </submittedName>
</protein>
<dbReference type="PROSITE" id="PS51677">
    <property type="entry name" value="NODB"/>
    <property type="match status" value="1"/>
</dbReference>
<reference evidence="2 3" key="1">
    <citation type="submission" date="2017-10" db="EMBL/GenBank/DDBJ databases">
        <title>Genomics of the genus Arcobacter.</title>
        <authorList>
            <person name="Perez-Cataluna A."/>
            <person name="Figueras M.J."/>
        </authorList>
    </citation>
    <scope>NUCLEOTIDE SEQUENCE [LARGE SCALE GENOMIC DNA]</scope>
    <source>
        <strain evidence="2 3">CECT 8993</strain>
    </source>
</reference>
<dbReference type="NCBIfam" id="TIGR03212">
    <property type="entry name" value="uraD_N-term-dom"/>
    <property type="match status" value="1"/>
</dbReference>
<dbReference type="PANTHER" id="PTHR43123">
    <property type="entry name" value="POLYSACCHARIDE DEACETYLASE-RELATED"/>
    <property type="match status" value="1"/>
</dbReference>
<feature type="domain" description="NodB homology" evidence="1">
    <location>
        <begin position="74"/>
        <end position="291"/>
    </location>
</feature>
<dbReference type="GO" id="GO:0005975">
    <property type="term" value="P:carbohydrate metabolic process"/>
    <property type="evidence" value="ECO:0007669"/>
    <property type="project" value="InterPro"/>
</dbReference>
<dbReference type="EMBL" id="PDKJ01000005">
    <property type="protein sequence ID" value="RXJ68482.1"/>
    <property type="molecule type" value="Genomic_DNA"/>
</dbReference>
<gene>
    <name evidence="2" type="ORF">CRV08_06535</name>
</gene>
<dbReference type="Proteomes" id="UP000290172">
    <property type="component" value="Unassembled WGS sequence"/>
</dbReference>
<dbReference type="Gene3D" id="3.20.20.370">
    <property type="entry name" value="Glycoside hydrolase/deacetylase"/>
    <property type="match status" value="1"/>
</dbReference>
<dbReference type="AlphaFoldDB" id="A0A4Q0YDF8"/>
<evidence type="ECO:0000313" key="2">
    <source>
        <dbReference type="EMBL" id="RXJ68482.1"/>
    </source>
</evidence>
<dbReference type="RefSeq" id="WP_128980323.1">
    <property type="nucleotide sequence ID" value="NZ_PDKJ01000005.1"/>
</dbReference>
<sequence>MRENMINENYPRDLIGYADKPINPKWPNGAKVALQFVLNYEEGAENCILHGDEASEVFLSEMNNPQAFVGQRHKSMESLYEYGSRVGVWRILELFKDFDIPVTIFAVAMALQRNPKLAEYLALNNYDICSHGYRWINYQTIEESIERDHLYKSIEVLEKMIGTRPLGWYTGRDSVNTRKLVVEEGGFLYDSDAYNDDLPYFAPEITTKEHLVIPYTMDNNDMRFVFGGFSYSDQFYNYLKDSFDALYLEGAKSPKMMNIGMHCRILGKPGRIMAMRRFLEYVKGFDDVWFATRSEIANHWINNFSNKGTI</sequence>
<accession>A0A4Q0YDF8</accession>
<dbReference type="PANTHER" id="PTHR43123:SF1">
    <property type="entry name" value="POLYSACCHARIDE DEACETYLASE-RELATED"/>
    <property type="match status" value="1"/>
</dbReference>
<evidence type="ECO:0000259" key="1">
    <source>
        <dbReference type="PROSITE" id="PS51677"/>
    </source>
</evidence>
<dbReference type="InterPro" id="IPR002509">
    <property type="entry name" value="NODB_dom"/>
</dbReference>
<name>A0A4Q0YDF8_9BACT</name>
<comment type="caution">
    <text evidence="2">The sequence shown here is derived from an EMBL/GenBank/DDBJ whole genome shotgun (WGS) entry which is preliminary data.</text>
</comment>
<evidence type="ECO:0000313" key="3">
    <source>
        <dbReference type="Proteomes" id="UP000290172"/>
    </source>
</evidence>
<dbReference type="GO" id="GO:0016810">
    <property type="term" value="F:hydrolase activity, acting on carbon-nitrogen (but not peptide) bonds"/>
    <property type="evidence" value="ECO:0007669"/>
    <property type="project" value="InterPro"/>
</dbReference>
<organism evidence="2 3">
    <name type="scientific">Halarcobacter ebronensis</name>
    <dbReference type="NCBI Taxonomy" id="1462615"/>
    <lineage>
        <taxon>Bacteria</taxon>
        <taxon>Pseudomonadati</taxon>
        <taxon>Campylobacterota</taxon>
        <taxon>Epsilonproteobacteria</taxon>
        <taxon>Campylobacterales</taxon>
        <taxon>Arcobacteraceae</taxon>
        <taxon>Halarcobacter</taxon>
    </lineage>
</organism>